<dbReference type="EMBL" id="CP073041">
    <property type="protein sequence ID" value="UXE64132.1"/>
    <property type="molecule type" value="Genomic_DNA"/>
</dbReference>
<keyword evidence="4" id="KW-0346">Stress response</keyword>
<dbReference type="PRINTS" id="PR00301">
    <property type="entry name" value="HEATSHOCK70"/>
</dbReference>
<evidence type="ECO:0000256" key="3">
    <source>
        <dbReference type="ARBA" id="ARBA00022840"/>
    </source>
</evidence>
<sequence>MSYAIDFGTSNTVIARWNTITQQAESLKLKALSGQISPNPPLIPSWVYVNNAALNQIWVGQEVGDRGLDLRGDQRFFRSFKRGIGSKIQGFLPELDEVPISFEQVGTWFLDRLVQELEQEEGQKIDSLVLTVPVDSFEAYRHWLSQRCQAWGIERVSLLDEPTAVALGYEATQADILLVVDFGGGTIDLSLVQLNKSQKSDSPQGFLLKWGDRLMGNSSGQRAKLAQVIAKAGCNLGGTDLDHWIQDYFTQTQDLPSSSLTTRLAERLKIELSREESATEVYFDDQSFETWELTLDRASLTEILQKNQLFEQLDALMNQVLQQGRRSGISPESIDQVLLVGGTSQIPAIQTWLQSHFAPAKIRSDRPFEAVALGALKLFQGQEIQDFLYHSYGIRYWNRRQNCHSWHPIIKAGQGYPMQQPLELTLGASLENQPSIELIIGELGSSLGATEVYFEGDRLVTRSLGNEEFTVQPLNDRKGARTIAQLDPAGFPGRDRIKVQFWIDAQRFLRISVEDILLQKNLLENQIVAQLS</sequence>
<dbReference type="InterPro" id="IPR013126">
    <property type="entry name" value="Hsp_70_fam"/>
</dbReference>
<dbReference type="GO" id="GO:0005524">
    <property type="term" value="F:ATP binding"/>
    <property type="evidence" value="ECO:0007669"/>
    <property type="project" value="UniProtKB-KW"/>
</dbReference>
<evidence type="ECO:0000256" key="5">
    <source>
        <dbReference type="ARBA" id="ARBA00023186"/>
    </source>
</evidence>
<reference evidence="7" key="1">
    <citation type="submission" date="2021-04" db="EMBL/GenBank/DDBJ databases">
        <title>Genome sequence of Woronichinia naegeliana from Washington state freshwater lake bloom.</title>
        <authorList>
            <person name="Dreher T.W."/>
        </authorList>
    </citation>
    <scope>NUCLEOTIDE SEQUENCE</scope>
    <source>
        <strain evidence="7">WA131</strain>
    </source>
</reference>
<dbReference type="PROSITE" id="PS00329">
    <property type="entry name" value="HSP70_2"/>
    <property type="match status" value="1"/>
</dbReference>
<comment type="similarity">
    <text evidence="1 6">Belongs to the heat shock protein 70 family.</text>
</comment>
<evidence type="ECO:0000256" key="4">
    <source>
        <dbReference type="ARBA" id="ARBA00023016"/>
    </source>
</evidence>
<dbReference type="AlphaFoldDB" id="A0A977L2C0"/>
<dbReference type="PROSITE" id="PS01036">
    <property type="entry name" value="HSP70_3"/>
    <property type="match status" value="1"/>
</dbReference>
<dbReference type="Proteomes" id="UP001065613">
    <property type="component" value="Chromosome"/>
</dbReference>
<name>A0A977L2C0_9CYAN</name>
<dbReference type="Pfam" id="PF00012">
    <property type="entry name" value="HSP70"/>
    <property type="match status" value="2"/>
</dbReference>
<keyword evidence="3 6" id="KW-0067">ATP-binding</keyword>
<evidence type="ECO:0000256" key="1">
    <source>
        <dbReference type="ARBA" id="ARBA00007381"/>
    </source>
</evidence>
<dbReference type="Gene3D" id="3.30.420.40">
    <property type="match status" value="2"/>
</dbReference>
<protein>
    <submittedName>
        <fullName evidence="7">Hsp70 family protein</fullName>
    </submittedName>
</protein>
<gene>
    <name evidence="7" type="ORF">KA717_17400</name>
</gene>
<proteinExistence type="inferred from homology"/>
<dbReference type="InterPro" id="IPR043129">
    <property type="entry name" value="ATPase_NBD"/>
</dbReference>
<organism evidence="7">
    <name type="scientific">Woronichinia naegeliana WA131</name>
    <dbReference type="NCBI Taxonomy" id="2824559"/>
    <lineage>
        <taxon>Bacteria</taxon>
        <taxon>Bacillati</taxon>
        <taxon>Cyanobacteriota</taxon>
        <taxon>Cyanophyceae</taxon>
        <taxon>Synechococcales</taxon>
        <taxon>Coelosphaeriaceae</taxon>
        <taxon>Woronichinia</taxon>
    </lineage>
</organism>
<evidence type="ECO:0000313" key="7">
    <source>
        <dbReference type="EMBL" id="UXE64132.1"/>
    </source>
</evidence>
<accession>A0A977L2C0</accession>
<evidence type="ECO:0000256" key="6">
    <source>
        <dbReference type="RuleBase" id="RU003322"/>
    </source>
</evidence>
<keyword evidence="5" id="KW-0143">Chaperone</keyword>
<evidence type="ECO:0000256" key="2">
    <source>
        <dbReference type="ARBA" id="ARBA00022741"/>
    </source>
</evidence>
<dbReference type="SUPFAM" id="SSF53067">
    <property type="entry name" value="Actin-like ATPase domain"/>
    <property type="match status" value="2"/>
</dbReference>
<dbReference type="PANTHER" id="PTHR19375">
    <property type="entry name" value="HEAT SHOCK PROTEIN 70KDA"/>
    <property type="match status" value="1"/>
</dbReference>
<keyword evidence="2 6" id="KW-0547">Nucleotide-binding</keyword>
<dbReference type="GO" id="GO:0140662">
    <property type="term" value="F:ATP-dependent protein folding chaperone"/>
    <property type="evidence" value="ECO:0007669"/>
    <property type="project" value="InterPro"/>
</dbReference>
<dbReference type="KEGG" id="wna:KA717_17400"/>
<dbReference type="Gene3D" id="3.90.640.10">
    <property type="entry name" value="Actin, Chain A, domain 4"/>
    <property type="match status" value="1"/>
</dbReference>
<dbReference type="InterPro" id="IPR018181">
    <property type="entry name" value="Heat_shock_70_CS"/>
</dbReference>